<dbReference type="GO" id="GO:0000272">
    <property type="term" value="P:polysaccharide catabolic process"/>
    <property type="evidence" value="ECO:0007669"/>
    <property type="project" value="UniProtKB-KW"/>
</dbReference>
<keyword evidence="2" id="KW-0812">Transmembrane</keyword>
<dbReference type="Proteomes" id="UP000256486">
    <property type="component" value="Unassembled WGS sequence"/>
</dbReference>
<dbReference type="Pfam" id="PF13385">
    <property type="entry name" value="Laminin_G_3"/>
    <property type="match status" value="2"/>
</dbReference>
<evidence type="ECO:0000256" key="7">
    <source>
        <dbReference type="ARBA" id="ARBA00023157"/>
    </source>
</evidence>
<dbReference type="CDD" id="cd00146">
    <property type="entry name" value="PKD"/>
    <property type="match status" value="4"/>
</dbReference>
<keyword evidence="14" id="KW-1185">Reference proteome</keyword>
<keyword evidence="3 10" id="KW-0732">Signal</keyword>
<dbReference type="InterPro" id="IPR035986">
    <property type="entry name" value="PKD_dom_sf"/>
</dbReference>
<dbReference type="SUPFAM" id="SSF49899">
    <property type="entry name" value="Concanavalin A-like lectins/glucanases"/>
    <property type="match status" value="2"/>
</dbReference>
<dbReference type="GO" id="GO:0006816">
    <property type="term" value="P:calcium ion transport"/>
    <property type="evidence" value="ECO:0007669"/>
    <property type="project" value="TreeGrafter"/>
</dbReference>
<gene>
    <name evidence="13" type="ORF">B7R54_04420</name>
</gene>
<evidence type="ECO:0000259" key="12">
    <source>
        <dbReference type="PROSITE" id="PS50853"/>
    </source>
</evidence>
<evidence type="ECO:0000256" key="3">
    <source>
        <dbReference type="ARBA" id="ARBA00022729"/>
    </source>
</evidence>
<evidence type="ECO:0000256" key="10">
    <source>
        <dbReference type="SAM" id="SignalP"/>
    </source>
</evidence>
<dbReference type="SUPFAM" id="SSF50998">
    <property type="entry name" value="Quinoprotein alcohol dehydrogenase-like"/>
    <property type="match status" value="1"/>
</dbReference>
<dbReference type="SMART" id="SM00089">
    <property type="entry name" value="PKD"/>
    <property type="match status" value="4"/>
</dbReference>
<feature type="domain" description="Fibronectin type-III" evidence="12">
    <location>
        <begin position="458"/>
        <end position="559"/>
    </location>
</feature>
<feature type="chain" id="PRO_5017743871" evidence="10">
    <location>
        <begin position="33"/>
        <end position="1576"/>
    </location>
</feature>
<dbReference type="InterPro" id="IPR006558">
    <property type="entry name" value="LamG-like"/>
</dbReference>
<evidence type="ECO:0000256" key="6">
    <source>
        <dbReference type="ARBA" id="ARBA00023136"/>
    </source>
</evidence>
<reference evidence="13 14" key="1">
    <citation type="submission" date="2017-04" db="EMBL/GenBank/DDBJ databases">
        <title>Comparative genome analysis of Subtercola boreus.</title>
        <authorList>
            <person name="Cho Y.-J."/>
            <person name="Cho A."/>
            <person name="Kim O.-S."/>
            <person name="Lee J.-I."/>
        </authorList>
    </citation>
    <scope>NUCLEOTIDE SEQUENCE [LARGE SCALE GENOMIC DNA]</scope>
    <source>
        <strain evidence="13 14">K300</strain>
    </source>
</reference>
<dbReference type="PANTHER" id="PTHR46730:SF4">
    <property type="entry name" value="POLYCYSTIC KIDNEY DISEASE PROTEIN 1-LIKE 1"/>
    <property type="match status" value="1"/>
</dbReference>
<dbReference type="InterPro" id="IPR013783">
    <property type="entry name" value="Ig-like_fold"/>
</dbReference>
<accession>A0A3E0VFY9</accession>
<proteinExistence type="predicted"/>
<keyword evidence="6" id="KW-0472">Membrane</keyword>
<dbReference type="PROSITE" id="PS50853">
    <property type="entry name" value="FN3"/>
    <property type="match status" value="1"/>
</dbReference>
<dbReference type="PANTHER" id="PTHR46730">
    <property type="entry name" value="POLYCYSTIN-1"/>
    <property type="match status" value="1"/>
</dbReference>
<dbReference type="GO" id="GO:0005261">
    <property type="term" value="F:monoatomic cation channel activity"/>
    <property type="evidence" value="ECO:0007669"/>
    <property type="project" value="TreeGrafter"/>
</dbReference>
<evidence type="ECO:0000256" key="1">
    <source>
        <dbReference type="ARBA" id="ARBA00004141"/>
    </source>
</evidence>
<dbReference type="PROSITE" id="PS50093">
    <property type="entry name" value="PKD"/>
    <property type="match status" value="4"/>
</dbReference>
<dbReference type="GO" id="GO:0005886">
    <property type="term" value="C:plasma membrane"/>
    <property type="evidence" value="ECO:0007669"/>
    <property type="project" value="TreeGrafter"/>
</dbReference>
<dbReference type="InterPro" id="IPR000601">
    <property type="entry name" value="PKD_dom"/>
</dbReference>
<dbReference type="Pfam" id="PF18911">
    <property type="entry name" value="PKD_4"/>
    <property type="match status" value="4"/>
</dbReference>
<feature type="domain" description="PKD" evidence="11">
    <location>
        <begin position="1275"/>
        <end position="1363"/>
    </location>
</feature>
<evidence type="ECO:0000256" key="4">
    <source>
        <dbReference type="ARBA" id="ARBA00022737"/>
    </source>
</evidence>
<evidence type="ECO:0000259" key="11">
    <source>
        <dbReference type="PROSITE" id="PS50093"/>
    </source>
</evidence>
<feature type="domain" description="PKD" evidence="11">
    <location>
        <begin position="1015"/>
        <end position="1103"/>
    </location>
</feature>
<dbReference type="InterPro" id="IPR036116">
    <property type="entry name" value="FN3_sf"/>
</dbReference>
<dbReference type="Gene3D" id="2.60.120.200">
    <property type="match status" value="2"/>
</dbReference>
<comment type="caution">
    <text evidence="13">The sequence shown here is derived from an EMBL/GenBank/DDBJ whole genome shotgun (WGS) entry which is preliminary data.</text>
</comment>
<evidence type="ECO:0000256" key="5">
    <source>
        <dbReference type="ARBA" id="ARBA00022989"/>
    </source>
</evidence>
<dbReference type="SUPFAM" id="SSF49299">
    <property type="entry name" value="PKD domain"/>
    <property type="match status" value="4"/>
</dbReference>
<dbReference type="Gene3D" id="2.60.40.10">
    <property type="entry name" value="Immunoglobulins"/>
    <property type="match status" value="5"/>
</dbReference>
<dbReference type="EMBL" id="NBWZ01000001">
    <property type="protein sequence ID" value="RFA08555.1"/>
    <property type="molecule type" value="Genomic_DNA"/>
</dbReference>
<keyword evidence="9" id="KW-0624">Polysaccharide degradation</keyword>
<dbReference type="GO" id="GO:0016798">
    <property type="term" value="F:hydrolase activity, acting on glycosyl bonds"/>
    <property type="evidence" value="ECO:0007669"/>
    <property type="project" value="UniProtKB-KW"/>
</dbReference>
<sequence>MGKKAPLRRCMVVLATIAAVVVSSLTVAPAFADTAPTDPTSPASPATVSADALPTVQINGVVWSQVIIGNTVFAGGEFTQAQPAGSAAGVNTVSRTNLLSYDLTTGVLNTSFNPVLNGKVKSVAASPDGTRLYIGGSFTTVNGTNRYRVAALNPTTGALITSFAPVVNSTVSVVAATNSVVYVGGAISGINKDVRNGAAAVSAANGTTLPWNPNAQGGAVTSFAISPDASRIVIGGNFTTLGGSGSPGYGLGMVDNASGALVAPFSVNTLIRNGGSQASITSLSSDANYFYGSGYVFGAGGNLEGSFKADWATATIQWVEDCHGDTYSQASNGTALYVAGHPHYCGNIGGFPQTDPVWTFHRAIAFSLAPTGTITPDPYGYYNFQGTPSPTLLNWNPDINAGTYTGASQGPWSVAANSNYVVYGGEFTQVNGVRQQGLVRFAVRALAPNKQGPLYSGSTFKPSVVSLQAGTARVSWPANADRDNGTLTYALYRNGNTTTPIYTTTQSSSTWSRPNMGFVDTGLTPGATVSYRIRATDPLGNTVIGDAVSTTVTAATDSAYTSVVKQDAASSFWRLGESSGTSVYDWSGFNDQVAGTGVTRGTPGAIGSDTNTASTFSGDATGLSATQTAVAGPQTFSVEAWFNTTTTAGGKIVGFGNANTGTSSSYDRHIYMDPSGRVNFGVYNGNTQVLTSPTALNDGQWHQVVGTLTSTGMAFFVDGARVGARSDTTSAQPYNGFWRIGGDSSWNGNAWFAGAIDDVSIYSTALSKQQVDSHWVASGRTSTLPQPPTDNYGNRVFTDAPSVYWRLDEASGTTAADAAGSGIPGTYFGGYTQGVSGALAANPDTATAFDGSSGGVSSSTAFNDPEVYSVEAWFNTSTTVGGKIIGFGSSPSGNSGSYDRHIYMQDDGRLVFGTYTGQLNTITSNASYNNGTWHHVVASQGSDGLKLYVDGSLVGTNPQTQAQAYAGYWRIGGDTTWGSSSSFFNGSIDEAAVYDTVLTPAAVSQHYALGSAGVINAAPTASFTSQVSNLSVAFDASASTDSDGTVAGYAWDFGDGGTDTTKAPTHVYAAAGTYTVTVTVTDNKGATGVFTNTVTTIAPHVNVAPTASFTNAIDHLVLSVDGTGSADSDGTVTGYLWNFGDGTSATTATATHTYSTPGTRTVTLTVTDDSGATGTSTTSVTAVANPPANLPPTAAFTSTNTDLTASFDAADSADPDGTIASYSWNFGDGGTGTGKTVTHAYSSAGTYSVVLTVTDNKGATGTSTGSVAVTAPVPVNVAPTAAFSAASTNLSVALDASASADPDGTVAAYAWDFGDGTAGTGRTVTHAYTQAGTYTVSLVVTDNKGATGTATSTVTATAPAALPFALDSFSRTVVNGLGTAETGGAWTKNGPATNLSVKNGSGTIAMPTAGTQSGATLDAVSQTNTDMRVMFSLDKAATGGGTTLSATGRKTGTNNEYRSVIHLKNNGTVAVGLVALKGSATSVVLAPEVQVPGSTTVIAGTSISVRMQVTGTNPTTIRAKAWISGTPEPAAWTVTATDNYAALQAPGGIGVYGYVSGSATNAPQVLTVQELSAFKP</sequence>
<name>A0A3E0VFY9_9MICO</name>
<comment type="subcellular location">
    <subcellularLocation>
        <location evidence="1">Membrane</location>
        <topology evidence="1">Multi-pass membrane protein</topology>
    </subcellularLocation>
</comment>
<dbReference type="InterPro" id="IPR011047">
    <property type="entry name" value="Quinoprotein_ADH-like_sf"/>
</dbReference>
<organism evidence="13 14">
    <name type="scientific">Subtercola boreus</name>
    <dbReference type="NCBI Taxonomy" id="120213"/>
    <lineage>
        <taxon>Bacteria</taxon>
        <taxon>Bacillati</taxon>
        <taxon>Actinomycetota</taxon>
        <taxon>Actinomycetes</taxon>
        <taxon>Micrococcales</taxon>
        <taxon>Microbacteriaceae</taxon>
        <taxon>Subtercola</taxon>
    </lineage>
</organism>
<keyword evidence="8" id="KW-0378">Hydrolase</keyword>
<feature type="signal peptide" evidence="10">
    <location>
        <begin position="1"/>
        <end position="32"/>
    </location>
</feature>
<evidence type="ECO:0000313" key="13">
    <source>
        <dbReference type="EMBL" id="RFA08555.1"/>
    </source>
</evidence>
<feature type="domain" description="PKD" evidence="11">
    <location>
        <begin position="1188"/>
        <end position="1276"/>
    </location>
</feature>
<dbReference type="SMART" id="SM00560">
    <property type="entry name" value="LamGL"/>
    <property type="match status" value="2"/>
</dbReference>
<feature type="domain" description="PKD" evidence="11">
    <location>
        <begin position="1105"/>
        <end position="1181"/>
    </location>
</feature>
<evidence type="ECO:0000256" key="8">
    <source>
        <dbReference type="ARBA" id="ARBA00023295"/>
    </source>
</evidence>
<keyword evidence="7" id="KW-1015">Disulfide bond</keyword>
<dbReference type="OrthoDB" id="9802683at2"/>
<keyword evidence="4" id="KW-0677">Repeat</keyword>
<evidence type="ECO:0000256" key="9">
    <source>
        <dbReference type="ARBA" id="ARBA00023326"/>
    </source>
</evidence>
<keyword evidence="9" id="KW-0119">Carbohydrate metabolism</keyword>
<dbReference type="InterPro" id="IPR003961">
    <property type="entry name" value="FN3_dom"/>
</dbReference>
<dbReference type="SUPFAM" id="SSF49265">
    <property type="entry name" value="Fibronectin type III"/>
    <property type="match status" value="1"/>
</dbReference>
<dbReference type="InterPro" id="IPR022409">
    <property type="entry name" value="PKD/Chitinase_dom"/>
</dbReference>
<keyword evidence="8" id="KW-0326">Glycosidase</keyword>
<dbReference type="InterPro" id="IPR013320">
    <property type="entry name" value="ConA-like_dom_sf"/>
</dbReference>
<evidence type="ECO:0000313" key="14">
    <source>
        <dbReference type="Proteomes" id="UP000256486"/>
    </source>
</evidence>
<evidence type="ECO:0000256" key="2">
    <source>
        <dbReference type="ARBA" id="ARBA00022692"/>
    </source>
</evidence>
<keyword evidence="5" id="KW-1133">Transmembrane helix</keyword>
<protein>
    <submittedName>
        <fullName evidence="13">Cell surface protein</fullName>
    </submittedName>
</protein>